<feature type="non-terminal residue" evidence="1">
    <location>
        <position position="1"/>
    </location>
</feature>
<reference evidence="1" key="1">
    <citation type="submission" date="2023-10" db="EMBL/GenBank/DDBJ databases">
        <authorList>
            <person name="Chen Y."/>
            <person name="Shah S."/>
            <person name="Dougan E. K."/>
            <person name="Thang M."/>
            <person name="Chan C."/>
        </authorList>
    </citation>
    <scope>NUCLEOTIDE SEQUENCE [LARGE SCALE GENOMIC DNA]</scope>
</reference>
<keyword evidence="2" id="KW-1185">Reference proteome</keyword>
<comment type="caution">
    <text evidence="1">The sequence shown here is derived from an EMBL/GenBank/DDBJ whole genome shotgun (WGS) entry which is preliminary data.</text>
</comment>
<dbReference type="PANTHER" id="PTHR11439:SF467">
    <property type="entry name" value="INTEGRASE CATALYTIC DOMAIN-CONTAINING PROTEIN"/>
    <property type="match status" value="1"/>
</dbReference>
<sequence>VFLEPPAEYKQYGIENGGEDLGDVAWKLNCTTYGLNVATVDFDAHYSQINIEKLNMRRFVSEPSVYVGEDMMTVVARRVDTGMVIGGEGLKSETKQEGEELLSDEDARKFRTGTGKLLFVAAERCDLQFATKEISRGMSQPTVGDALLLKRAARYLSGTRGYISLIVPEDRNNIILQVEVDSDWAGDKMGRNSTSRGHIYFNET</sequence>
<name>A0ABN9WMG4_9DINO</name>
<evidence type="ECO:0000313" key="2">
    <source>
        <dbReference type="Proteomes" id="UP001189429"/>
    </source>
</evidence>
<evidence type="ECO:0008006" key="3">
    <source>
        <dbReference type="Google" id="ProtNLM"/>
    </source>
</evidence>
<dbReference type="PANTHER" id="PTHR11439">
    <property type="entry name" value="GAG-POL-RELATED RETROTRANSPOSON"/>
    <property type="match status" value="1"/>
</dbReference>
<organism evidence="1 2">
    <name type="scientific">Prorocentrum cordatum</name>
    <dbReference type="NCBI Taxonomy" id="2364126"/>
    <lineage>
        <taxon>Eukaryota</taxon>
        <taxon>Sar</taxon>
        <taxon>Alveolata</taxon>
        <taxon>Dinophyceae</taxon>
        <taxon>Prorocentrales</taxon>
        <taxon>Prorocentraceae</taxon>
        <taxon>Prorocentrum</taxon>
    </lineage>
</organism>
<dbReference type="EMBL" id="CAUYUJ010018802">
    <property type="protein sequence ID" value="CAK0886425.1"/>
    <property type="molecule type" value="Genomic_DNA"/>
</dbReference>
<dbReference type="Proteomes" id="UP001189429">
    <property type="component" value="Unassembled WGS sequence"/>
</dbReference>
<evidence type="ECO:0000313" key="1">
    <source>
        <dbReference type="EMBL" id="CAK0886425.1"/>
    </source>
</evidence>
<feature type="non-terminal residue" evidence="1">
    <location>
        <position position="204"/>
    </location>
</feature>
<proteinExistence type="predicted"/>
<protein>
    <recommendedName>
        <fullName evidence="3">Altered inheritance of mitochondria protein 24, mitochondrial</fullName>
    </recommendedName>
</protein>
<accession>A0ABN9WMG4</accession>
<gene>
    <name evidence="1" type="ORF">PCOR1329_LOCUS67768</name>
</gene>